<accession>A0A0Q2M3U0</accession>
<gene>
    <name evidence="2" type="ORF">A3L14_03665</name>
    <name evidence="3" type="ORF">AMR53_03900</name>
    <name evidence="4" type="ORF">SAMN05216170_1540</name>
</gene>
<protein>
    <submittedName>
        <fullName evidence="4">Class III signal peptide</fullName>
    </submittedName>
</protein>
<dbReference type="AlphaFoldDB" id="A0A0Q2M3U0"/>
<sequence>MRRAQAAIEYLFMVAAALLIVLTVVRILGRLSKSIAERNEMTSKEIVNTLNQLLGGGDNSTSINMG</sequence>
<dbReference type="Proteomes" id="UP000051862">
    <property type="component" value="Unassembled WGS sequence"/>
</dbReference>
<name>A0A0Q2M3U0_9EURY</name>
<dbReference type="KEGG" id="ttd:A3L14_03665"/>
<evidence type="ECO:0000256" key="1">
    <source>
        <dbReference type="SAM" id="Phobius"/>
    </source>
</evidence>
<keyword evidence="1" id="KW-0812">Transmembrane</keyword>
<keyword evidence="1" id="KW-1133">Transmembrane helix</keyword>
<dbReference type="RefSeq" id="WP_055429017.1">
    <property type="nucleotide sequence ID" value="NZ_CP015105.1"/>
</dbReference>
<dbReference type="Proteomes" id="UP000250136">
    <property type="component" value="Chromosome"/>
</dbReference>
<keyword evidence="1" id="KW-0472">Membrane</keyword>
<organism evidence="3 5">
    <name type="scientific">Thermococcus thioreducens</name>
    <dbReference type="NCBI Taxonomy" id="277988"/>
    <lineage>
        <taxon>Archaea</taxon>
        <taxon>Methanobacteriati</taxon>
        <taxon>Methanobacteriota</taxon>
        <taxon>Thermococci</taxon>
        <taxon>Thermococcales</taxon>
        <taxon>Thermococcaceae</taxon>
        <taxon>Thermococcus</taxon>
    </lineage>
</organism>
<reference evidence="2 7" key="2">
    <citation type="submission" date="2016-04" db="EMBL/GenBank/DDBJ databases">
        <title>Complete genome sequence of Thermococcus thioreducens type strain OGL-20P.</title>
        <authorList>
            <person name="Oger P.M."/>
        </authorList>
    </citation>
    <scope>NUCLEOTIDE SEQUENCE [LARGE SCALE GENOMIC DNA]</scope>
    <source>
        <strain evidence="2 7">OGL-20P</strain>
    </source>
</reference>
<evidence type="ECO:0000313" key="4">
    <source>
        <dbReference type="EMBL" id="SEW09653.1"/>
    </source>
</evidence>
<evidence type="ECO:0000313" key="3">
    <source>
        <dbReference type="EMBL" id="KQH82745.1"/>
    </source>
</evidence>
<feature type="transmembrane region" description="Helical" evidence="1">
    <location>
        <begin position="6"/>
        <end position="28"/>
    </location>
</feature>
<reference evidence="4 6" key="3">
    <citation type="submission" date="2016-10" db="EMBL/GenBank/DDBJ databases">
        <authorList>
            <person name="de Groot N.N."/>
        </authorList>
    </citation>
    <scope>NUCLEOTIDE SEQUENCE [LARGE SCALE GENOMIC DNA]</scope>
    <source>
        <strain evidence="4 6">OGL-20</strain>
    </source>
</reference>
<evidence type="ECO:0000313" key="2">
    <source>
        <dbReference type="EMBL" id="ASJ12034.1"/>
    </source>
</evidence>
<evidence type="ECO:0000313" key="5">
    <source>
        <dbReference type="Proteomes" id="UP000051862"/>
    </source>
</evidence>
<keyword evidence="7" id="KW-1185">Reference proteome</keyword>
<dbReference type="PATRIC" id="fig|277988.4.peg.826"/>
<dbReference type="EMBL" id="LIXN01000006">
    <property type="protein sequence ID" value="KQH82745.1"/>
    <property type="molecule type" value="Genomic_DNA"/>
</dbReference>
<dbReference type="InterPro" id="IPR007166">
    <property type="entry name" value="Class3_signal_pept_motif"/>
</dbReference>
<reference evidence="3 5" key="1">
    <citation type="submission" date="2015-08" db="EMBL/GenBank/DDBJ databases">
        <title>Thermococcus thioreducens DSM 14981 genome sequencing.</title>
        <authorList>
            <person name="Hong S.-J."/>
            <person name="Kim M.-C."/>
            <person name="Shin J.-H."/>
        </authorList>
    </citation>
    <scope>NUCLEOTIDE SEQUENCE [LARGE SCALE GENOMIC DNA]</scope>
    <source>
        <strain evidence="3 5">DSM 14981</strain>
    </source>
</reference>
<dbReference type="Pfam" id="PF04021">
    <property type="entry name" value="Class_IIIsignal"/>
    <property type="match status" value="1"/>
</dbReference>
<evidence type="ECO:0000313" key="6">
    <source>
        <dbReference type="Proteomes" id="UP000182125"/>
    </source>
</evidence>
<evidence type="ECO:0000313" key="7">
    <source>
        <dbReference type="Proteomes" id="UP000250136"/>
    </source>
</evidence>
<proteinExistence type="predicted"/>
<dbReference type="GeneID" id="69102117"/>
<dbReference type="Proteomes" id="UP000182125">
    <property type="component" value="Unassembled WGS sequence"/>
</dbReference>
<dbReference type="EMBL" id="CP015105">
    <property type="protein sequence ID" value="ASJ12034.1"/>
    <property type="molecule type" value="Genomic_DNA"/>
</dbReference>
<dbReference type="EMBL" id="FOIW01000002">
    <property type="protein sequence ID" value="SEW09653.1"/>
    <property type="molecule type" value="Genomic_DNA"/>
</dbReference>